<evidence type="ECO:0000313" key="4">
    <source>
        <dbReference type="EMBL" id="MBC2777064.1"/>
    </source>
</evidence>
<dbReference type="Proteomes" id="UP000564378">
    <property type="component" value="Unassembled WGS sequence"/>
</dbReference>
<keyword evidence="2" id="KW-0472">Membrane</keyword>
<keyword evidence="2" id="KW-1133">Transmembrane helix</keyword>
<dbReference type="PANTHER" id="PTHR30386">
    <property type="entry name" value="MEMBRANE FUSION SUBUNIT OF EMRAB-TOLC MULTIDRUG EFFLUX PUMP"/>
    <property type="match status" value="1"/>
</dbReference>
<feature type="transmembrane region" description="Helical" evidence="2">
    <location>
        <begin position="32"/>
        <end position="51"/>
    </location>
</feature>
<dbReference type="PANTHER" id="PTHR30386:SF28">
    <property type="entry name" value="EXPORTED PROTEIN"/>
    <property type="match status" value="1"/>
</dbReference>
<sequence>MARQIFRQEAIDSMASPDRLDQPLQLVRPANWIFLAIVGAVILFALVWGFTARVPVQVEARGILISAEGLAEVSAQYEGRVEEILVSPGDTVEAGDVVARLSRRSREREIRAAEAALRDAMAQAAAAESTYRTGDAGLSAAERAMLASLRSRTAEVRRLLETRDETVANMRGLVEQNAATEEELASIIASRDELRAELRRLEQERMQLGVTTAQRRNERGEERLGESQLVAQRRRELAQLRAQTDDEVLLRAPQRGDVLEIQANAGDVIAAGETVATIDSRNSGAESADSYEAVLYARPATGKRIAPGMTVEIIPTTAEREIYGHIHGEVVSTAVFPASREAMRRVLQNDRLVDELSVEGAPIEVRVRLHRAEQSGQFLWSSSDGPAWAITRGTMLEANVILERRPFIAVLFPGLAGSGERVTE</sequence>
<evidence type="ECO:0000313" key="5">
    <source>
        <dbReference type="Proteomes" id="UP000564378"/>
    </source>
</evidence>
<gene>
    <name evidence="4" type="ORF">H6P80_05450</name>
</gene>
<reference evidence="4 5" key="1">
    <citation type="submission" date="2020-08" db="EMBL/GenBank/DDBJ databases">
        <title>Draft genome sequence of Parasphingopyxis sp. GrpM-11.</title>
        <authorList>
            <person name="Oh J."/>
            <person name="Roh D.-H."/>
        </authorList>
    </citation>
    <scope>NUCLEOTIDE SEQUENCE [LARGE SCALE GENOMIC DNA]</scope>
    <source>
        <strain evidence="4 5">GrpM-11</strain>
    </source>
</reference>
<dbReference type="RefSeq" id="WP_185800296.1">
    <property type="nucleotide sequence ID" value="NZ_JACJVJ010000001.1"/>
</dbReference>
<protein>
    <submittedName>
        <fullName evidence="4">NHLP bacteriocin system secretion protein</fullName>
    </submittedName>
</protein>
<evidence type="ECO:0000256" key="2">
    <source>
        <dbReference type="SAM" id="Phobius"/>
    </source>
</evidence>
<dbReference type="Pfam" id="PF00364">
    <property type="entry name" value="Biotin_lipoyl"/>
    <property type="match status" value="1"/>
</dbReference>
<dbReference type="NCBIfam" id="TIGR03794">
    <property type="entry name" value="NHLM_micro_HlyD"/>
    <property type="match status" value="1"/>
</dbReference>
<dbReference type="InterPro" id="IPR022275">
    <property type="entry name" value="NHPM_bacteriocin_SS_HylD"/>
</dbReference>
<proteinExistence type="predicted"/>
<feature type="coiled-coil region" evidence="1">
    <location>
        <begin position="177"/>
        <end position="211"/>
    </location>
</feature>
<organism evidence="4 5">
    <name type="scientific">Parasphingopyxis marina</name>
    <dbReference type="NCBI Taxonomy" id="2761622"/>
    <lineage>
        <taxon>Bacteria</taxon>
        <taxon>Pseudomonadati</taxon>
        <taxon>Pseudomonadota</taxon>
        <taxon>Alphaproteobacteria</taxon>
        <taxon>Sphingomonadales</taxon>
        <taxon>Sphingomonadaceae</taxon>
        <taxon>Parasphingopyxis</taxon>
    </lineage>
</organism>
<keyword evidence="1" id="KW-0175">Coiled coil</keyword>
<keyword evidence="5" id="KW-1185">Reference proteome</keyword>
<name>A0A842HZY3_9SPHN</name>
<dbReference type="Gene3D" id="2.40.50.100">
    <property type="match status" value="1"/>
</dbReference>
<dbReference type="InterPro" id="IPR011053">
    <property type="entry name" value="Single_hybrid_motif"/>
</dbReference>
<feature type="domain" description="Lipoyl-binding" evidence="3">
    <location>
        <begin position="72"/>
        <end position="101"/>
    </location>
</feature>
<keyword evidence="2" id="KW-0812">Transmembrane</keyword>
<feature type="coiled-coil region" evidence="1">
    <location>
        <begin position="103"/>
        <end position="130"/>
    </location>
</feature>
<evidence type="ECO:0000256" key="1">
    <source>
        <dbReference type="SAM" id="Coils"/>
    </source>
</evidence>
<dbReference type="AlphaFoldDB" id="A0A842HZY3"/>
<dbReference type="PRINTS" id="PR01490">
    <property type="entry name" value="RTXTOXIND"/>
</dbReference>
<accession>A0A842HZY3</accession>
<dbReference type="EMBL" id="JACJVJ010000001">
    <property type="protein sequence ID" value="MBC2777064.1"/>
    <property type="molecule type" value="Genomic_DNA"/>
</dbReference>
<dbReference type="SUPFAM" id="SSF51230">
    <property type="entry name" value="Single hybrid motif"/>
    <property type="match status" value="1"/>
</dbReference>
<dbReference type="InterPro" id="IPR000089">
    <property type="entry name" value="Biotin_lipoyl"/>
</dbReference>
<dbReference type="InterPro" id="IPR050739">
    <property type="entry name" value="MFP"/>
</dbReference>
<comment type="caution">
    <text evidence="4">The sequence shown here is derived from an EMBL/GenBank/DDBJ whole genome shotgun (WGS) entry which is preliminary data.</text>
</comment>
<evidence type="ECO:0000259" key="3">
    <source>
        <dbReference type="Pfam" id="PF00364"/>
    </source>
</evidence>